<protein>
    <recommendedName>
        <fullName evidence="3">Zn(2)-C6 fungal-type domain-containing protein</fullName>
    </recommendedName>
</protein>
<evidence type="ECO:0000256" key="2">
    <source>
        <dbReference type="SAM" id="MobiDB-lite"/>
    </source>
</evidence>
<dbReference type="GO" id="GO:0045944">
    <property type="term" value="P:positive regulation of transcription by RNA polymerase II"/>
    <property type="evidence" value="ECO:0007669"/>
    <property type="project" value="TreeGrafter"/>
</dbReference>
<dbReference type="PROSITE" id="PS00463">
    <property type="entry name" value="ZN2_CY6_FUNGAL_1"/>
    <property type="match status" value="1"/>
</dbReference>
<dbReference type="RefSeq" id="XP_069233666.1">
    <property type="nucleotide sequence ID" value="XM_069369161.1"/>
</dbReference>
<name>A0AB34L3G5_9PEZI</name>
<dbReference type="Pfam" id="PF00172">
    <property type="entry name" value="Zn_clus"/>
    <property type="match status" value="1"/>
</dbReference>
<feature type="domain" description="Zn(2)-C6 fungal-type" evidence="3">
    <location>
        <begin position="10"/>
        <end position="38"/>
    </location>
</feature>
<dbReference type="PANTHER" id="PTHR37534">
    <property type="entry name" value="TRANSCRIPTIONAL ACTIVATOR PROTEIN UGA3"/>
    <property type="match status" value="1"/>
</dbReference>
<dbReference type="CDD" id="cd00067">
    <property type="entry name" value="GAL4"/>
    <property type="match status" value="1"/>
</dbReference>
<dbReference type="GO" id="GO:0005634">
    <property type="term" value="C:nucleus"/>
    <property type="evidence" value="ECO:0007669"/>
    <property type="project" value="TreeGrafter"/>
</dbReference>
<feature type="compositionally biased region" description="Polar residues" evidence="2">
    <location>
        <begin position="103"/>
        <end position="114"/>
    </location>
</feature>
<dbReference type="PROSITE" id="PS50048">
    <property type="entry name" value="ZN2_CY6_FUNGAL_2"/>
    <property type="match status" value="1"/>
</dbReference>
<dbReference type="Gene3D" id="4.10.240.10">
    <property type="entry name" value="Zn(2)-C6 fungal-type DNA-binding domain"/>
    <property type="match status" value="1"/>
</dbReference>
<sequence>MAEGTSTERACDRCRERRVKCDKRHPACFRCEKLGKPCPGYDKKRKFVDEGASLRKKYEGEAGKELAGSQFSDLSLNSPRSTLAGATDDSPNFSNARRRRNPSEQSTPNLQQDVFRSGLPKSEANTRMFKPDPALLPLSENPNPLPLIPPASSEMDIDSLLNDALDPSQYDPAWFDLEPDSFYGKNNNSCGFIPDMPNIVDEVDKTVPHPTIEAFSTPGSGLNVDSGSMWATETQLHTSQIITDEREHEMAFLIRHFSESLGPWMDLFDCEKHFGQLVPLKALRDALLKNSIAAVAAKQLGRVRGQKPFLGRQNQKPAAMEVINDALGIDWYYKAANYYDKAIMYSRLYLQALSGSLSDPASPATSATLTAANSDDLLLAVSIFSLYESLDSAEIGWTQ</sequence>
<organism evidence="4 5">
    <name type="scientific">Cladosporium halotolerans</name>
    <dbReference type="NCBI Taxonomy" id="1052096"/>
    <lineage>
        <taxon>Eukaryota</taxon>
        <taxon>Fungi</taxon>
        <taxon>Dikarya</taxon>
        <taxon>Ascomycota</taxon>
        <taxon>Pezizomycotina</taxon>
        <taxon>Dothideomycetes</taxon>
        <taxon>Dothideomycetidae</taxon>
        <taxon>Cladosporiales</taxon>
        <taxon>Cladosporiaceae</taxon>
        <taxon>Cladosporium</taxon>
    </lineage>
</organism>
<feature type="region of interest" description="Disordered" evidence="2">
    <location>
        <begin position="59"/>
        <end position="115"/>
    </location>
</feature>
<keyword evidence="1" id="KW-0539">Nucleus</keyword>
<dbReference type="Proteomes" id="UP000803884">
    <property type="component" value="Unassembled WGS sequence"/>
</dbReference>
<gene>
    <name evidence="4" type="ORF">WHR41_00555</name>
</gene>
<dbReference type="SMART" id="SM00066">
    <property type="entry name" value="GAL4"/>
    <property type="match status" value="1"/>
</dbReference>
<dbReference type="GO" id="GO:0000981">
    <property type="term" value="F:DNA-binding transcription factor activity, RNA polymerase II-specific"/>
    <property type="evidence" value="ECO:0007669"/>
    <property type="project" value="InterPro"/>
</dbReference>
<comment type="caution">
    <text evidence="4">The sequence shown here is derived from an EMBL/GenBank/DDBJ whole genome shotgun (WGS) entry which is preliminary data.</text>
</comment>
<dbReference type="InterPro" id="IPR036864">
    <property type="entry name" value="Zn2-C6_fun-type_DNA-bd_sf"/>
</dbReference>
<feature type="compositionally biased region" description="Polar residues" evidence="2">
    <location>
        <begin position="69"/>
        <end position="81"/>
    </location>
</feature>
<proteinExistence type="predicted"/>
<accession>A0AB34L3G5</accession>
<evidence type="ECO:0000313" key="5">
    <source>
        <dbReference type="Proteomes" id="UP000803884"/>
    </source>
</evidence>
<dbReference type="SUPFAM" id="SSF57701">
    <property type="entry name" value="Zn2/Cys6 DNA-binding domain"/>
    <property type="match status" value="1"/>
</dbReference>
<dbReference type="PANTHER" id="PTHR37534:SF18">
    <property type="entry name" value="ZN(II)2CYS6 TRANSCRIPTION FACTOR (EUROFUNG)"/>
    <property type="match status" value="1"/>
</dbReference>
<evidence type="ECO:0000256" key="1">
    <source>
        <dbReference type="ARBA" id="ARBA00023242"/>
    </source>
</evidence>
<keyword evidence="5" id="KW-1185">Reference proteome</keyword>
<evidence type="ECO:0000259" key="3">
    <source>
        <dbReference type="PROSITE" id="PS50048"/>
    </source>
</evidence>
<dbReference type="InterPro" id="IPR001138">
    <property type="entry name" value="Zn2Cys6_DnaBD"/>
</dbReference>
<evidence type="ECO:0000313" key="4">
    <source>
        <dbReference type="EMBL" id="KAL1590561.1"/>
    </source>
</evidence>
<dbReference type="EMBL" id="JAAQHG020000002">
    <property type="protein sequence ID" value="KAL1590561.1"/>
    <property type="molecule type" value="Genomic_DNA"/>
</dbReference>
<dbReference type="GO" id="GO:0000976">
    <property type="term" value="F:transcription cis-regulatory region binding"/>
    <property type="evidence" value="ECO:0007669"/>
    <property type="project" value="TreeGrafter"/>
</dbReference>
<dbReference type="GeneID" id="96001999"/>
<dbReference type="AlphaFoldDB" id="A0AB34L3G5"/>
<dbReference type="GO" id="GO:0008270">
    <property type="term" value="F:zinc ion binding"/>
    <property type="evidence" value="ECO:0007669"/>
    <property type="project" value="InterPro"/>
</dbReference>
<reference evidence="4 5" key="1">
    <citation type="journal article" date="2020" name="Microbiol. Resour. Announc.">
        <title>Draft Genome Sequence of a Cladosporium Species Isolated from the Mesophotic Ascidian Didemnum maculosum.</title>
        <authorList>
            <person name="Gioti A."/>
            <person name="Siaperas R."/>
            <person name="Nikolaivits E."/>
            <person name="Le Goff G."/>
            <person name="Ouazzani J."/>
            <person name="Kotoulas G."/>
            <person name="Topakas E."/>
        </authorList>
    </citation>
    <scope>NUCLEOTIDE SEQUENCE [LARGE SCALE GENOMIC DNA]</scope>
    <source>
        <strain evidence="4 5">TM138-S3</strain>
    </source>
</reference>